<feature type="compositionally biased region" description="Polar residues" evidence="1">
    <location>
        <begin position="224"/>
        <end position="234"/>
    </location>
</feature>
<dbReference type="InterPro" id="IPR038892">
    <property type="entry name" value="SMCHD1"/>
</dbReference>
<organism evidence="2 3">
    <name type="scientific">Astrephomene gubernaculifera</name>
    <dbReference type="NCBI Taxonomy" id="47775"/>
    <lineage>
        <taxon>Eukaryota</taxon>
        <taxon>Viridiplantae</taxon>
        <taxon>Chlorophyta</taxon>
        <taxon>core chlorophytes</taxon>
        <taxon>Chlorophyceae</taxon>
        <taxon>CS clade</taxon>
        <taxon>Chlamydomonadales</taxon>
        <taxon>Astrephomenaceae</taxon>
        <taxon>Astrephomene</taxon>
    </lineage>
</organism>
<accession>A0AAD3DU12</accession>
<dbReference type="EMBL" id="BMAR01000016">
    <property type="protein sequence ID" value="GFR47072.1"/>
    <property type="molecule type" value="Genomic_DNA"/>
</dbReference>
<feature type="non-terminal residue" evidence="2">
    <location>
        <position position="995"/>
    </location>
</feature>
<feature type="compositionally biased region" description="Low complexity" evidence="1">
    <location>
        <begin position="166"/>
        <end position="179"/>
    </location>
</feature>
<evidence type="ECO:0000313" key="2">
    <source>
        <dbReference type="EMBL" id="GFR47072.1"/>
    </source>
</evidence>
<dbReference type="PANTHER" id="PTHR22640">
    <property type="entry name" value="STRUCTURAL MAINTENANCE OF CHROMOSOMES FLEXIBLE HINGE DOMAIN-CONTAINING PROTEIN 1"/>
    <property type="match status" value="1"/>
</dbReference>
<feature type="compositionally biased region" description="Basic residues" evidence="1">
    <location>
        <begin position="200"/>
        <end position="209"/>
    </location>
</feature>
<feature type="non-terminal residue" evidence="2">
    <location>
        <position position="1"/>
    </location>
</feature>
<proteinExistence type="predicted"/>
<sequence length="995" mass="101660">LGRIKYFAVQQAGAAEGVYATGFVTITGLPAFLHGPRHTSTLPIRRVEEVVSPAALEEYTARERAKLPSSLRLEPLRLASGRRVDVAVGEALPETTVSLHNAAGQRMTRAFLLGQKVALRVQQRLVYLGPRRPSAYCSGAAASAAGDEELAAQAEAGAGPDDLTVAAAPANPDGPSAAAAPPPPPPLPEAEAEAADAAGKRGRKRRKKNGPTAEADAGPGKENQVPSAPQQQQPGGVKRARRGSAAGGGASAAVAEGGAAAAPVSSAAAAGPLAEGVGEVVLVLENKTPVDNTYQFSRITGGLNRAGTYFLEYRLLPDLPAGCDPAGGSGAVVVWSRTVLYAAAGPPVRFELRGEARAVLATKSLALGEVLPPLQLVCYDAQDNPVAPPAATAASGPPAVLVEVMRPGSDTSGRVDEPGSSQALEELQLEWQTAPSTEAMVLDGLRITGRRCDGGGMRLFGGDGSAHGQPGSLEHTPAGGQVVPASLEQTAPDVPLQLRISLPDMPSQVLSLKLRPGAPAALRLLPGHPFPTAADGGNAASAAAGRSLEPVCVMNGETLPDFQVLVLDAWGNATSPSADLPASLELEGPLLQSSPAPFDIDARGRASIRGVRVAAPDSTCIGIPQDFVLSIRCTARGAGPRAALQAAEQAIAEAEAAAAMGASWAAGGGLLGWSRLLLPVLVQPCTLPAALAVLYRGEPCEVGPSASGEGMAAVLRDIPAGSRLSELSLALLDEGGRPAEPGFKGRLQISWAKGSKKVNVTEAGAMLDLPALPVREQAGGEPQSVWVRFVGDGALLSGTTLEIALEVHVVPGPPAAWGCSILESGAAAGGGPSQATEALGRVACGDPICLEIEAHDAYNNKCSGWTGAGPRPTPTVVPSREQRDAPLLYDTADWVCGWQVSQHTGNEFYQVQMVLGGSAGDVKLLVRDTQGPGGESLLSPDELPVVLLPGRPTTLAFDGPQQLQCGSRASLGDLRVRVTDDWGNPVEALGAGGCG</sequence>
<dbReference type="GO" id="GO:0006302">
    <property type="term" value="P:double-strand break repair"/>
    <property type="evidence" value="ECO:0007669"/>
    <property type="project" value="InterPro"/>
</dbReference>
<reference evidence="2 3" key="1">
    <citation type="journal article" date="2021" name="Sci. Rep.">
        <title>Genome sequencing of the multicellular alga Astrephomene provides insights into convergent evolution of germ-soma differentiation.</title>
        <authorList>
            <person name="Yamashita S."/>
            <person name="Yamamoto K."/>
            <person name="Matsuzaki R."/>
            <person name="Suzuki S."/>
            <person name="Yamaguchi H."/>
            <person name="Hirooka S."/>
            <person name="Minakuchi Y."/>
            <person name="Miyagishima S."/>
            <person name="Kawachi M."/>
            <person name="Toyoda A."/>
            <person name="Nozaki H."/>
        </authorList>
    </citation>
    <scope>NUCLEOTIDE SEQUENCE [LARGE SCALE GENOMIC DNA]</scope>
    <source>
        <strain evidence="2 3">NIES-4017</strain>
    </source>
</reference>
<dbReference type="PANTHER" id="PTHR22640:SF2">
    <property type="entry name" value="STRUCTURAL MAINTENANCE OF CHROMOSOMES FLEXIBLE HINGE DOMAIN-CONTAINING PROTEIN 1"/>
    <property type="match status" value="1"/>
</dbReference>
<name>A0AAD3DU12_9CHLO</name>
<gene>
    <name evidence="2" type="ORF">Agub_g8759</name>
</gene>
<evidence type="ECO:0000256" key="1">
    <source>
        <dbReference type="SAM" id="MobiDB-lite"/>
    </source>
</evidence>
<protein>
    <submittedName>
        <fullName evidence="2">Uncharacterized protein</fullName>
    </submittedName>
</protein>
<evidence type="ECO:0000313" key="3">
    <source>
        <dbReference type="Proteomes" id="UP001054857"/>
    </source>
</evidence>
<dbReference type="Proteomes" id="UP001054857">
    <property type="component" value="Unassembled WGS sequence"/>
</dbReference>
<feature type="region of interest" description="Disordered" evidence="1">
    <location>
        <begin position="162"/>
        <end position="250"/>
    </location>
</feature>
<dbReference type="AlphaFoldDB" id="A0AAD3DU12"/>
<comment type="caution">
    <text evidence="2">The sequence shown here is derived from an EMBL/GenBank/DDBJ whole genome shotgun (WGS) entry which is preliminary data.</text>
</comment>
<keyword evidence="3" id="KW-1185">Reference proteome</keyword>